<dbReference type="PANTHER" id="PTHR22812">
    <property type="entry name" value="CHROMOBOX PROTEIN"/>
    <property type="match status" value="1"/>
</dbReference>
<keyword evidence="6" id="KW-1185">Reference proteome</keyword>
<dbReference type="InterPro" id="IPR016197">
    <property type="entry name" value="Chromo-like_dom_sf"/>
</dbReference>
<feature type="region of interest" description="Disordered" evidence="3">
    <location>
        <begin position="1"/>
        <end position="20"/>
    </location>
</feature>
<evidence type="ECO:0000256" key="2">
    <source>
        <dbReference type="ARBA" id="ARBA00023242"/>
    </source>
</evidence>
<dbReference type="EMBL" id="HG685748">
    <property type="protein sequence ID" value="CDJ33861.1"/>
    <property type="molecule type" value="Genomic_DNA"/>
</dbReference>
<proteinExistence type="predicted"/>
<gene>
    <name evidence="5" type="ORF">EMH_0085970</name>
</gene>
<dbReference type="Proteomes" id="UP000030744">
    <property type="component" value="Unassembled WGS sequence"/>
</dbReference>
<dbReference type="GeneID" id="25382929"/>
<sequence>MKSKEVAVGWSPVTGQDGSPTDIYEVDYILDQRGSGEDTQYLVKFRGAPEDHATWEPAANLTNCPALLRAWRHYLRRARKAKRGLQDIAPGSGDTASASASSPTFLSPGGQGVERNPPAAAPLTAKDSLHPALKECEPAKHIEELVGL</sequence>
<evidence type="ECO:0000313" key="5">
    <source>
        <dbReference type="EMBL" id="CDJ33861.1"/>
    </source>
</evidence>
<keyword evidence="2" id="KW-0539">Nucleus</keyword>
<dbReference type="InterPro" id="IPR051219">
    <property type="entry name" value="Heterochromatin_chromo-domain"/>
</dbReference>
<dbReference type="Pfam" id="PF00385">
    <property type="entry name" value="Chromo"/>
    <property type="match status" value="1"/>
</dbReference>
<evidence type="ECO:0000259" key="4">
    <source>
        <dbReference type="PROSITE" id="PS50013"/>
    </source>
</evidence>
<organism evidence="5 6">
    <name type="scientific">Eimeria mitis</name>
    <dbReference type="NCBI Taxonomy" id="44415"/>
    <lineage>
        <taxon>Eukaryota</taxon>
        <taxon>Sar</taxon>
        <taxon>Alveolata</taxon>
        <taxon>Apicomplexa</taxon>
        <taxon>Conoidasida</taxon>
        <taxon>Coccidia</taxon>
        <taxon>Eucoccidiorida</taxon>
        <taxon>Eimeriorina</taxon>
        <taxon>Eimeriidae</taxon>
        <taxon>Eimeria</taxon>
    </lineage>
</organism>
<comment type="subcellular location">
    <subcellularLocation>
        <location evidence="1">Nucleus</location>
    </subcellularLocation>
</comment>
<dbReference type="OrthoDB" id="433924at2759"/>
<dbReference type="CDD" id="cd00024">
    <property type="entry name" value="CD_CSD"/>
    <property type="match status" value="1"/>
</dbReference>
<dbReference type="VEuPathDB" id="ToxoDB:EMH_0085970"/>
<reference evidence="5" key="1">
    <citation type="submission" date="2013-10" db="EMBL/GenBank/DDBJ databases">
        <title>Genomic analysis of the causative agents of coccidiosis in chickens.</title>
        <authorList>
            <person name="Reid A.J."/>
            <person name="Blake D."/>
            <person name="Billington K."/>
            <person name="Browne H."/>
            <person name="Dunn M."/>
            <person name="Hung S."/>
            <person name="Kawahara F."/>
            <person name="Miranda-Saavedra D."/>
            <person name="Mourier T."/>
            <person name="Nagra H."/>
            <person name="Otto T.D."/>
            <person name="Rawlings N."/>
            <person name="Sanchez A."/>
            <person name="Sanders M."/>
            <person name="Subramaniam C."/>
            <person name="Tay Y."/>
            <person name="Dear P."/>
            <person name="Doerig C."/>
            <person name="Gruber A."/>
            <person name="Parkinson J."/>
            <person name="Shirley M."/>
            <person name="Wan K.L."/>
            <person name="Berriman M."/>
            <person name="Tomley F."/>
            <person name="Pain A."/>
        </authorList>
    </citation>
    <scope>NUCLEOTIDE SEQUENCE [LARGE SCALE GENOMIC DNA]</scope>
    <source>
        <strain evidence="5">Houghton</strain>
    </source>
</reference>
<reference evidence="5" key="2">
    <citation type="submission" date="2013-10" db="EMBL/GenBank/DDBJ databases">
        <authorList>
            <person name="Aslett M."/>
        </authorList>
    </citation>
    <scope>NUCLEOTIDE SEQUENCE [LARGE SCALE GENOMIC DNA]</scope>
    <source>
        <strain evidence="5">Houghton</strain>
    </source>
</reference>
<dbReference type="Gene3D" id="2.40.50.40">
    <property type="match status" value="1"/>
</dbReference>
<dbReference type="InterPro" id="IPR023780">
    <property type="entry name" value="Chromo_domain"/>
</dbReference>
<dbReference type="PROSITE" id="PS50013">
    <property type="entry name" value="CHROMO_2"/>
    <property type="match status" value="1"/>
</dbReference>
<dbReference type="SMART" id="SM00298">
    <property type="entry name" value="CHROMO"/>
    <property type="match status" value="1"/>
</dbReference>
<dbReference type="AlphaFoldDB" id="U6KAQ9"/>
<protein>
    <recommendedName>
        <fullName evidence="4">Chromo domain-containing protein</fullName>
    </recommendedName>
</protein>
<accession>U6KAQ9</accession>
<dbReference type="RefSeq" id="XP_013356424.1">
    <property type="nucleotide sequence ID" value="XM_013500970.1"/>
</dbReference>
<evidence type="ECO:0000313" key="6">
    <source>
        <dbReference type="Proteomes" id="UP000030744"/>
    </source>
</evidence>
<feature type="compositionally biased region" description="Low complexity" evidence="3">
    <location>
        <begin position="89"/>
        <end position="104"/>
    </location>
</feature>
<dbReference type="GO" id="GO:0005634">
    <property type="term" value="C:nucleus"/>
    <property type="evidence" value="ECO:0007669"/>
    <property type="project" value="UniProtKB-SubCell"/>
</dbReference>
<feature type="region of interest" description="Disordered" evidence="3">
    <location>
        <begin position="82"/>
        <end position="135"/>
    </location>
</feature>
<dbReference type="InterPro" id="IPR000953">
    <property type="entry name" value="Chromo/chromo_shadow_dom"/>
</dbReference>
<feature type="domain" description="Chromo" evidence="4">
    <location>
        <begin position="24"/>
        <end position="83"/>
    </location>
</feature>
<name>U6KAQ9_9EIME</name>
<evidence type="ECO:0000256" key="1">
    <source>
        <dbReference type="ARBA" id="ARBA00004123"/>
    </source>
</evidence>
<dbReference type="SUPFAM" id="SSF54160">
    <property type="entry name" value="Chromo domain-like"/>
    <property type="match status" value="1"/>
</dbReference>
<evidence type="ECO:0000256" key="3">
    <source>
        <dbReference type="SAM" id="MobiDB-lite"/>
    </source>
</evidence>